<organism evidence="2 3">
    <name type="scientific">[Clostridium] ultunense Esp</name>
    <dbReference type="NCBI Taxonomy" id="1288971"/>
    <lineage>
        <taxon>Bacteria</taxon>
        <taxon>Bacillati</taxon>
        <taxon>Bacillota</taxon>
        <taxon>Tissierellia</taxon>
        <taxon>Tissierellales</taxon>
        <taxon>Tepidimicrobiaceae</taxon>
        <taxon>Schnuerera</taxon>
    </lineage>
</organism>
<dbReference type="AlphaFoldDB" id="A0A1M4PK50"/>
<name>A0A1M4PK50_9FIRM</name>
<evidence type="ECO:0000313" key="2">
    <source>
        <dbReference type="EMBL" id="SHD75831.1"/>
    </source>
</evidence>
<gene>
    <name evidence="2" type="ORF">CUESP1_0442</name>
</gene>
<dbReference type="Proteomes" id="UP000245423">
    <property type="component" value="Chromosome 1"/>
</dbReference>
<reference evidence="2 3" key="1">
    <citation type="submission" date="2016-11" db="EMBL/GenBank/DDBJ databases">
        <authorList>
            <person name="Manzoor S."/>
        </authorList>
    </citation>
    <scope>NUCLEOTIDE SEQUENCE [LARGE SCALE GENOMIC DNA]</scope>
    <source>
        <strain evidence="2">Clostridium ultunense strain Esp</strain>
    </source>
</reference>
<proteinExistence type="predicted"/>
<protein>
    <submittedName>
        <fullName evidence="2">Uncharacterized protein</fullName>
    </submittedName>
</protein>
<keyword evidence="1" id="KW-1133">Transmembrane helix</keyword>
<accession>A0A1M4PK50</accession>
<keyword evidence="1" id="KW-0472">Membrane</keyword>
<evidence type="ECO:0000256" key="1">
    <source>
        <dbReference type="SAM" id="Phobius"/>
    </source>
</evidence>
<sequence length="51" mass="5643">MNSFLSIILGRVAAVINLFFGNIAYLIIIAFLTTIEDKSKSSITMDDSEMN</sequence>
<keyword evidence="3" id="KW-1185">Reference proteome</keyword>
<evidence type="ECO:0000313" key="3">
    <source>
        <dbReference type="Proteomes" id="UP000245423"/>
    </source>
</evidence>
<keyword evidence="1" id="KW-0812">Transmembrane</keyword>
<feature type="transmembrane region" description="Helical" evidence="1">
    <location>
        <begin position="12"/>
        <end position="35"/>
    </location>
</feature>
<dbReference type="EMBL" id="LT669839">
    <property type="protein sequence ID" value="SHD75831.1"/>
    <property type="molecule type" value="Genomic_DNA"/>
</dbReference>